<dbReference type="HOGENOM" id="CLU_1330282_0_0_9"/>
<feature type="compositionally biased region" description="Polar residues" evidence="1">
    <location>
        <begin position="27"/>
        <end position="42"/>
    </location>
</feature>
<dbReference type="PROSITE" id="PS51257">
    <property type="entry name" value="PROKAR_LIPOPROTEIN"/>
    <property type="match status" value="1"/>
</dbReference>
<organism evidence="2 3">
    <name type="scientific">Facklamia languida CCUG 37842</name>
    <dbReference type="NCBI Taxonomy" id="883113"/>
    <lineage>
        <taxon>Bacteria</taxon>
        <taxon>Bacillati</taxon>
        <taxon>Bacillota</taxon>
        <taxon>Bacilli</taxon>
        <taxon>Lactobacillales</taxon>
        <taxon>Aerococcaceae</taxon>
        <taxon>Facklamia</taxon>
    </lineage>
</organism>
<dbReference type="eggNOG" id="ENOG5034A5C">
    <property type="taxonomic scope" value="Bacteria"/>
</dbReference>
<keyword evidence="3" id="KW-1185">Reference proteome</keyword>
<dbReference type="EMBL" id="AGEG01000003">
    <property type="protein sequence ID" value="EHR37928.1"/>
    <property type="molecule type" value="Genomic_DNA"/>
</dbReference>
<reference evidence="2 3" key="1">
    <citation type="submission" date="2012-01" db="EMBL/GenBank/DDBJ databases">
        <title>The Genome Sequence of Facklamia languida CCUG 37842.</title>
        <authorList>
            <consortium name="The Broad Institute Genome Sequencing Platform"/>
            <person name="Earl A."/>
            <person name="Ward D."/>
            <person name="Feldgarden M."/>
            <person name="Gevers D."/>
            <person name="Huys G."/>
            <person name="Young S.K."/>
            <person name="Zeng Q."/>
            <person name="Gargeya S."/>
            <person name="Fitzgerald M."/>
            <person name="Haas B."/>
            <person name="Abouelleil A."/>
            <person name="Alvarado L."/>
            <person name="Arachchi H.M."/>
            <person name="Berlin A."/>
            <person name="Chapman S.B."/>
            <person name="Gearin G."/>
            <person name="Goldberg J."/>
            <person name="Griggs A."/>
            <person name="Gujja S."/>
            <person name="Hansen M."/>
            <person name="Heiman D."/>
            <person name="Howarth C."/>
            <person name="Larimer J."/>
            <person name="Lui A."/>
            <person name="MacDonald P.J.P."/>
            <person name="McCowen C."/>
            <person name="Montmayeur A."/>
            <person name="Murphy C."/>
            <person name="Neiman D."/>
            <person name="Pearson M."/>
            <person name="Priest M."/>
            <person name="Roberts A."/>
            <person name="Saif S."/>
            <person name="Shea T."/>
            <person name="Sisk P."/>
            <person name="Stolte C."/>
            <person name="Sykes S."/>
            <person name="Wortman J."/>
            <person name="Nusbaum C."/>
            <person name="Birren B."/>
        </authorList>
    </citation>
    <scope>NUCLEOTIDE SEQUENCE [LARGE SCALE GENOMIC DNA]</scope>
    <source>
        <strain evidence="2 3">CCUG 37842</strain>
    </source>
</reference>
<dbReference type="AlphaFoldDB" id="H3NHM2"/>
<name>H3NHM2_9LACT</name>
<protein>
    <submittedName>
        <fullName evidence="2">Uncharacterized protein</fullName>
    </submittedName>
</protein>
<dbReference type="RefSeq" id="WP_006308584.1">
    <property type="nucleotide sequence ID" value="NZ_JH601133.1"/>
</dbReference>
<comment type="caution">
    <text evidence="2">The sequence shown here is derived from an EMBL/GenBank/DDBJ whole genome shotgun (WGS) entry which is preliminary data.</text>
</comment>
<proteinExistence type="predicted"/>
<dbReference type="PATRIC" id="fig|883113.3.peg.559"/>
<evidence type="ECO:0000256" key="1">
    <source>
        <dbReference type="SAM" id="MobiDB-lite"/>
    </source>
</evidence>
<gene>
    <name evidence="2" type="ORF">HMPREF9708_00557</name>
</gene>
<dbReference type="Proteomes" id="UP000006190">
    <property type="component" value="Unassembled WGS sequence"/>
</dbReference>
<accession>H3NHM2</accession>
<sequence length="206" mass="23477">MIKKISLPVILLFLTGCHLFSKDQEPSPATSQESTTTTVLVDQSTDRTFLNEKLDEKADYPELTLPKNAPQDLNQAIQVYYQEKFTQTQKENSQKPLTQSQLKALKKSLNTEEELKELDLAVDQSQLKIGSDTLYVPRLIVPMRYSQAEKKCQDNDTKMINAALSELGNRLLIVAYYDEAEQILRPMHLVNSTESLYFDDAQAEDQ</sequence>
<evidence type="ECO:0000313" key="3">
    <source>
        <dbReference type="Proteomes" id="UP000006190"/>
    </source>
</evidence>
<feature type="region of interest" description="Disordered" evidence="1">
    <location>
        <begin position="23"/>
        <end position="42"/>
    </location>
</feature>
<dbReference type="OrthoDB" id="2139960at2"/>
<evidence type="ECO:0000313" key="2">
    <source>
        <dbReference type="EMBL" id="EHR37928.1"/>
    </source>
</evidence>